<comment type="caution">
    <text evidence="1">The sequence shown here is derived from an EMBL/GenBank/DDBJ whole genome shotgun (WGS) entry which is preliminary data.</text>
</comment>
<dbReference type="EMBL" id="JAVRHT010000001">
    <property type="protein sequence ID" value="MDT0630233.1"/>
    <property type="molecule type" value="Genomic_DNA"/>
</dbReference>
<sequence>MPPAPKDGPPPRPTTLGAHLDRARHAQFVGRAAELGAFAEALRADRLPFHVAHVWGPGGIGKTALLDEVARLCDEAAVPVVRVDGRDLDPEPAAVARAAAPLGGGRSVLLVDTYERLGALDGWFQRTFVPGLPAGVLVVLAGRDRPAPEWRVGWGGAVRMVALRNLGVSDAQAFLDRRGVPGEAWEGVLSFTHGHPLALALVAERFRERPDAAPPAFDAAHEPAVVRALLDRFMADVPTPAHRAAVEGSSVVRTVSEPLLAALLGEGGAGGGGAGEGEGGGGAGEAHEAFEWLRGLSFVEAGPAGVRLHDLVRETVEADLRWRDPARYAALHGRARRHYSGRLQRPASDAARRETLADYVHLYRDNPVVRPLMGRLLAAWAGARVEGPTPLAPGDVDAVAALAARHEGAASAAVVRRWAERRPEAVEVFRDGGGAVAGFLLTLRLGPAGPDGDASDPALGPAWAAVGGRLRPDETALLFRSWMDADAYQGVSTVQSLVFARTVQCYLSTPGLAVSLLAVADPNLWAPVFAFAGLRPYPEAAFAVGGRAYAVFGRDWRASPPAEWLDGLAGQSPDRAPAPPALDAADALVVLSEGDFADAARRALKAYARPHRLADNPLLRSRLVRERGGDEVEALRALLREAAEELRAGVRDVPYFRALQATYLDPEPTQAAAAERLGLPFSTFRRHLGRGVDHVVEALWRRETGG</sequence>
<accession>A0ABU3BLS4</accession>
<dbReference type="RefSeq" id="WP_311661208.1">
    <property type="nucleotide sequence ID" value="NZ_JAVRHT010000001.1"/>
</dbReference>
<keyword evidence="1" id="KW-0547">Nucleotide-binding</keyword>
<keyword evidence="2" id="KW-1185">Reference proteome</keyword>
<protein>
    <submittedName>
        <fullName evidence="1">ATP-binding protein</fullName>
    </submittedName>
</protein>
<dbReference type="Gene3D" id="3.40.50.300">
    <property type="entry name" value="P-loop containing nucleotide triphosphate hydrolases"/>
    <property type="match status" value="1"/>
</dbReference>
<organism evidence="1 2">
    <name type="scientific">Rubrivirga litoralis</name>
    <dbReference type="NCBI Taxonomy" id="3075598"/>
    <lineage>
        <taxon>Bacteria</taxon>
        <taxon>Pseudomonadati</taxon>
        <taxon>Rhodothermota</taxon>
        <taxon>Rhodothermia</taxon>
        <taxon>Rhodothermales</taxon>
        <taxon>Rubricoccaceae</taxon>
        <taxon>Rubrivirga</taxon>
    </lineage>
</organism>
<proteinExistence type="predicted"/>
<name>A0ABU3BLS4_9BACT</name>
<evidence type="ECO:0000313" key="1">
    <source>
        <dbReference type="EMBL" id="MDT0630233.1"/>
    </source>
</evidence>
<dbReference type="SUPFAM" id="SSF52540">
    <property type="entry name" value="P-loop containing nucleoside triphosphate hydrolases"/>
    <property type="match status" value="1"/>
</dbReference>
<dbReference type="GO" id="GO:0005524">
    <property type="term" value="F:ATP binding"/>
    <property type="evidence" value="ECO:0007669"/>
    <property type="project" value="UniProtKB-KW"/>
</dbReference>
<evidence type="ECO:0000313" key="2">
    <source>
        <dbReference type="Proteomes" id="UP001267426"/>
    </source>
</evidence>
<reference evidence="1 2" key="1">
    <citation type="submission" date="2023-09" db="EMBL/GenBank/DDBJ databases">
        <authorList>
            <person name="Rey-Velasco X."/>
        </authorList>
    </citation>
    <scope>NUCLEOTIDE SEQUENCE [LARGE SCALE GENOMIC DNA]</scope>
    <source>
        <strain evidence="1 2">F394</strain>
    </source>
</reference>
<dbReference type="Proteomes" id="UP001267426">
    <property type="component" value="Unassembled WGS sequence"/>
</dbReference>
<dbReference type="InterPro" id="IPR027417">
    <property type="entry name" value="P-loop_NTPase"/>
</dbReference>
<keyword evidence="1" id="KW-0067">ATP-binding</keyword>
<gene>
    <name evidence="1" type="ORF">RM540_00595</name>
</gene>